<dbReference type="InterPro" id="IPR036683">
    <property type="entry name" value="CO_DH_flav_C_dom_sf"/>
</dbReference>
<comment type="caution">
    <text evidence="3">The sequence shown here is derived from an EMBL/GenBank/DDBJ whole genome shotgun (WGS) entry which is preliminary data.</text>
</comment>
<keyword evidence="4" id="KW-1185">Reference proteome</keyword>
<dbReference type="SUPFAM" id="SSF55447">
    <property type="entry name" value="CO dehydrogenase flavoprotein C-terminal domain-like"/>
    <property type="match status" value="1"/>
</dbReference>
<dbReference type="SUPFAM" id="SSF56176">
    <property type="entry name" value="FAD-binding/transporter-associated domain-like"/>
    <property type="match status" value="1"/>
</dbReference>
<name>A0ABW5AUL7_9FLAO</name>
<proteinExistence type="predicted"/>
<dbReference type="Pfam" id="PF03450">
    <property type="entry name" value="CO_deh_flav_C"/>
    <property type="match status" value="1"/>
</dbReference>
<dbReference type="InterPro" id="IPR002346">
    <property type="entry name" value="Mopterin_DH_FAD-bd"/>
</dbReference>
<dbReference type="Pfam" id="PF00941">
    <property type="entry name" value="FAD_binding_5"/>
    <property type="match status" value="1"/>
</dbReference>
<dbReference type="EMBL" id="JBHUHY010000004">
    <property type="protein sequence ID" value="MFD2186663.1"/>
    <property type="molecule type" value="Genomic_DNA"/>
</dbReference>
<feature type="domain" description="FAD-binding PCMH-type" evidence="2">
    <location>
        <begin position="1"/>
        <end position="224"/>
    </location>
</feature>
<dbReference type="SMART" id="SM01092">
    <property type="entry name" value="CO_deh_flav_C"/>
    <property type="match status" value="1"/>
</dbReference>
<dbReference type="InterPro" id="IPR016166">
    <property type="entry name" value="FAD-bd_PCMH"/>
</dbReference>
<dbReference type="InterPro" id="IPR005107">
    <property type="entry name" value="CO_DH_flav_C"/>
</dbReference>
<keyword evidence="1" id="KW-0285">Flavoprotein</keyword>
<dbReference type="RefSeq" id="WP_378319652.1">
    <property type="nucleotide sequence ID" value="NZ_JBHUHY010000004.1"/>
</dbReference>
<dbReference type="PROSITE" id="PS51387">
    <property type="entry name" value="FAD_PCMH"/>
    <property type="match status" value="1"/>
</dbReference>
<accession>A0ABW5AUL7</accession>
<evidence type="ECO:0000313" key="4">
    <source>
        <dbReference type="Proteomes" id="UP001597344"/>
    </source>
</evidence>
<dbReference type="InterPro" id="IPR016169">
    <property type="entry name" value="FAD-bd_PCMH_sub2"/>
</dbReference>
<dbReference type="PANTHER" id="PTHR42659:SF9">
    <property type="entry name" value="XANTHINE DEHYDROGENASE FAD-BINDING SUBUNIT XDHB-RELATED"/>
    <property type="match status" value="1"/>
</dbReference>
<dbReference type="InterPro" id="IPR036318">
    <property type="entry name" value="FAD-bd_PCMH-like_sf"/>
</dbReference>
<evidence type="ECO:0000313" key="3">
    <source>
        <dbReference type="EMBL" id="MFD2186663.1"/>
    </source>
</evidence>
<dbReference type="PANTHER" id="PTHR42659">
    <property type="entry name" value="XANTHINE DEHYDROGENASE SUBUNIT C-RELATED"/>
    <property type="match status" value="1"/>
</dbReference>
<dbReference type="InterPro" id="IPR051312">
    <property type="entry name" value="Diverse_Substr_Oxidored"/>
</dbReference>
<reference evidence="4" key="1">
    <citation type="journal article" date="2019" name="Int. J. Syst. Evol. Microbiol.">
        <title>The Global Catalogue of Microorganisms (GCM) 10K type strain sequencing project: providing services to taxonomists for standard genome sequencing and annotation.</title>
        <authorList>
            <consortium name="The Broad Institute Genomics Platform"/>
            <consortium name="The Broad Institute Genome Sequencing Center for Infectious Disease"/>
            <person name="Wu L."/>
            <person name="Ma J."/>
        </authorList>
    </citation>
    <scope>NUCLEOTIDE SEQUENCE [LARGE SCALE GENOMIC DNA]</scope>
    <source>
        <strain evidence="4">DT92</strain>
    </source>
</reference>
<dbReference type="Gene3D" id="3.30.43.10">
    <property type="entry name" value="Uridine Diphospho-n-acetylenolpyruvylglucosamine Reductase, domain 2"/>
    <property type="match status" value="1"/>
</dbReference>
<dbReference type="InterPro" id="IPR016167">
    <property type="entry name" value="FAD-bd_PCMH_sub1"/>
</dbReference>
<dbReference type="Gene3D" id="3.30.465.10">
    <property type="match status" value="2"/>
</dbReference>
<sequence length="335" mass="36654">MNFFQYTEAKTTRDAIKAKQEKEASYFIAGGSNLVDMMKEGIQHPQQLVDINTISGLREIKNTGDTVYLGTLASNTAAAESEKIINFAPLVSQSIVKGATQQIRNMATIGGNLMQESRCPFFYDVSASCGRRTVGDVCPTVTAKDGIRTNALFGLNESCNTPHPSDMAVGMLALRSKVVLQSKNDTRKLALDKFYHIPVKENTKITHLQDGEMIVGVEIPLEHGFNHSAYLKVRDRKSYAFALISGAAALNIQTGTILNAGLASGWVGTIPWRFEEAENYLQGKSATETNFRQAAKIAVSGAQPKKNNAFKVKLLEKILIRTLLMAKNTPYGTNN</sequence>
<evidence type="ECO:0000259" key="2">
    <source>
        <dbReference type="PROSITE" id="PS51387"/>
    </source>
</evidence>
<evidence type="ECO:0000256" key="1">
    <source>
        <dbReference type="ARBA" id="ARBA00022827"/>
    </source>
</evidence>
<protein>
    <submittedName>
        <fullName evidence="3">FAD binding domain-containing protein</fullName>
    </submittedName>
</protein>
<dbReference type="Proteomes" id="UP001597344">
    <property type="component" value="Unassembled WGS sequence"/>
</dbReference>
<dbReference type="Gene3D" id="3.30.390.50">
    <property type="entry name" value="CO dehydrogenase flavoprotein, C-terminal domain"/>
    <property type="match status" value="1"/>
</dbReference>
<gene>
    <name evidence="3" type="ORF">ACFSJT_07645</name>
</gene>
<keyword evidence="1" id="KW-0274">FAD</keyword>
<organism evidence="3 4">
    <name type="scientific">Aquimarina celericrescens</name>
    <dbReference type="NCBI Taxonomy" id="1964542"/>
    <lineage>
        <taxon>Bacteria</taxon>
        <taxon>Pseudomonadati</taxon>
        <taxon>Bacteroidota</taxon>
        <taxon>Flavobacteriia</taxon>
        <taxon>Flavobacteriales</taxon>
        <taxon>Flavobacteriaceae</taxon>
        <taxon>Aquimarina</taxon>
    </lineage>
</organism>